<dbReference type="HOGENOM" id="CLU_3325012_0_0_6"/>
<comment type="caution">
    <text evidence="1">The sequence shown here is derived from an EMBL/GenBank/DDBJ whole genome shotgun (WGS) entry which is preliminary data.</text>
</comment>
<keyword evidence="2" id="KW-1185">Reference proteome</keyword>
<evidence type="ECO:0000313" key="1">
    <source>
        <dbReference type="EMBL" id="EAT13532.1"/>
    </source>
</evidence>
<evidence type="ECO:0000313" key="2">
    <source>
        <dbReference type="Proteomes" id="UP000004263"/>
    </source>
</evidence>
<sequence length="38" mass="4320">MKRSSQLAGQLAGFVISLSFYENPNDPEDKHQNPKQED</sequence>
<reference evidence="1 2" key="1">
    <citation type="submission" date="2006-03" db="EMBL/GenBank/DDBJ databases">
        <authorList>
            <person name="Pinhassi J."/>
            <person name="Pedros-Alio C."/>
            <person name="Ferriera S."/>
            <person name="Johnson J."/>
            <person name="Kravitz S."/>
            <person name="Halpern A."/>
            <person name="Remington K."/>
            <person name="Beeson K."/>
            <person name="Tran B."/>
            <person name="Rogers Y.-H."/>
            <person name="Friedman R."/>
            <person name="Venter J.C."/>
        </authorList>
    </citation>
    <scope>NUCLEOTIDE SEQUENCE [LARGE SCALE GENOMIC DNA]</scope>
    <source>
        <strain evidence="1 2">RED65</strain>
    </source>
</reference>
<dbReference type="Proteomes" id="UP000004263">
    <property type="component" value="Unassembled WGS sequence"/>
</dbReference>
<dbReference type="EMBL" id="AAQH01000001">
    <property type="protein sequence ID" value="EAT13532.1"/>
    <property type="molecule type" value="Genomic_DNA"/>
</dbReference>
<proteinExistence type="predicted"/>
<dbReference type="STRING" id="207949.RED65_09079"/>
<protein>
    <submittedName>
        <fullName evidence="1">Uncharacterized protein</fullName>
    </submittedName>
</protein>
<gene>
    <name evidence="1" type="ORF">RED65_09079</name>
</gene>
<accession>Q1N6R0</accession>
<organism evidence="1 2">
    <name type="scientific">Bermanella marisrubri</name>
    <dbReference type="NCBI Taxonomy" id="207949"/>
    <lineage>
        <taxon>Bacteria</taxon>
        <taxon>Pseudomonadati</taxon>
        <taxon>Pseudomonadota</taxon>
        <taxon>Gammaproteobacteria</taxon>
        <taxon>Oceanospirillales</taxon>
        <taxon>Oceanospirillaceae</taxon>
        <taxon>Bermanella</taxon>
    </lineage>
</organism>
<name>Q1N6R0_9GAMM</name>
<dbReference type="AlphaFoldDB" id="Q1N6R0"/>